<keyword evidence="3 4" id="KW-0732">Signal</keyword>
<feature type="signal peptide" evidence="4">
    <location>
        <begin position="1"/>
        <end position="28"/>
    </location>
</feature>
<dbReference type="InterPro" id="IPR015168">
    <property type="entry name" value="SsuA/THI5"/>
</dbReference>
<feature type="domain" description="SsuA/THI5-like" evidence="5">
    <location>
        <begin position="62"/>
        <end position="251"/>
    </location>
</feature>
<dbReference type="Gene3D" id="3.40.190.10">
    <property type="entry name" value="Periplasmic binding protein-like II"/>
    <property type="match status" value="2"/>
</dbReference>
<dbReference type="PROSITE" id="PS51257">
    <property type="entry name" value="PROKAR_LIPOPROTEIN"/>
    <property type="match status" value="1"/>
</dbReference>
<feature type="chain" id="PRO_5016622578" evidence="4">
    <location>
        <begin position="29"/>
        <end position="331"/>
    </location>
</feature>
<keyword evidence="7" id="KW-1185">Reference proteome</keyword>
<dbReference type="AlphaFoldDB" id="A0A375YGE7"/>
<dbReference type="GO" id="GO:0042597">
    <property type="term" value="C:periplasmic space"/>
    <property type="evidence" value="ECO:0007669"/>
    <property type="project" value="UniProtKB-SubCell"/>
</dbReference>
<evidence type="ECO:0000256" key="1">
    <source>
        <dbReference type="ARBA" id="ARBA00004418"/>
    </source>
</evidence>
<evidence type="ECO:0000313" key="6">
    <source>
        <dbReference type="EMBL" id="SRX80192.1"/>
    </source>
</evidence>
<evidence type="ECO:0000259" key="5">
    <source>
        <dbReference type="Pfam" id="PF09084"/>
    </source>
</evidence>
<protein>
    <submittedName>
        <fullName evidence="6">ABC-type nitrate/sulfonate/bicarbonate transporter periplasmic proteins-like protein [Stackebrandtia nassauensis DSM]</fullName>
    </submittedName>
</protein>
<dbReference type="STRING" id="39692.BST38_26875"/>
<comment type="similarity">
    <text evidence="2">Belongs to the bacterial solute-binding protein SsuA/TauA family.</text>
</comment>
<dbReference type="PANTHER" id="PTHR30024">
    <property type="entry name" value="ALIPHATIC SULFONATES-BINDING PROTEIN-RELATED"/>
    <property type="match status" value="1"/>
</dbReference>
<dbReference type="PANTHER" id="PTHR30024:SF47">
    <property type="entry name" value="TAURINE-BINDING PERIPLASMIC PROTEIN"/>
    <property type="match status" value="1"/>
</dbReference>
<reference evidence="6 7" key="1">
    <citation type="submission" date="2018-05" db="EMBL/GenBank/DDBJ databases">
        <authorList>
            <consortium name="IHU Genomes"/>
        </authorList>
    </citation>
    <scope>NUCLEOTIDE SEQUENCE [LARGE SCALE GENOMIC DNA]</scope>
    <source>
        <strain evidence="6 7">P7335</strain>
    </source>
</reference>
<dbReference type="RefSeq" id="WP_083146572.1">
    <property type="nucleotide sequence ID" value="NZ_MVID01000037.1"/>
</dbReference>
<comment type="subcellular location">
    <subcellularLocation>
        <location evidence="1">Periplasm</location>
    </subcellularLocation>
</comment>
<sequence length="331" mass="35231">MKFTRLGSVVAAAAAALALAGCSSSSQAPEGDTAAPLRVAFASDLDPADIADYLGAQKAGAEITALNEDSAVIAGLQNGNFDIGNMDGASAIKAAQSGIDVKIVYVSQVIPEFVLVSQSQYKTVSDLAGARVAYHGPGSPTETLPRELARQAGPDLENQINWSVLPESPNRAAAMLGKQIDATALEFGDVLTLQGNGEFTVLGDWSDLKGESASAFNTVWVTSGKFLEGNRDRVADFLTDVQSAYDEFYQDEAAWTAAVKEQLPDVRDDFLPQIYQYYNEASFYPKAGTAPLTAESWSSMDTFFQSLGEYNQPADPSMVDFDMITEVSGAK</sequence>
<gene>
    <name evidence="6" type="ORF">MPP7335_01932</name>
</gene>
<dbReference type="Pfam" id="PF09084">
    <property type="entry name" value="NMT1"/>
    <property type="match status" value="1"/>
</dbReference>
<dbReference type="Proteomes" id="UP000252008">
    <property type="component" value="Unassembled WGS sequence"/>
</dbReference>
<evidence type="ECO:0000256" key="2">
    <source>
        <dbReference type="ARBA" id="ARBA00010742"/>
    </source>
</evidence>
<dbReference type="EMBL" id="UEGS01000001">
    <property type="protein sequence ID" value="SRX80192.1"/>
    <property type="molecule type" value="Genomic_DNA"/>
</dbReference>
<name>A0A375YGE7_MYCPF</name>
<evidence type="ECO:0000313" key="7">
    <source>
        <dbReference type="Proteomes" id="UP000252008"/>
    </source>
</evidence>
<proteinExistence type="inferred from homology"/>
<dbReference type="SUPFAM" id="SSF53850">
    <property type="entry name" value="Periplasmic binding protein-like II"/>
    <property type="match status" value="1"/>
</dbReference>
<evidence type="ECO:0000256" key="4">
    <source>
        <dbReference type="SAM" id="SignalP"/>
    </source>
</evidence>
<evidence type="ECO:0000256" key="3">
    <source>
        <dbReference type="ARBA" id="ARBA00022729"/>
    </source>
</evidence>
<accession>A0A375YGE7</accession>
<organism evidence="6 7">
    <name type="scientific">Mycolicibacterium parafortuitum</name>
    <name type="common">Mycobacterium parafortuitum</name>
    <dbReference type="NCBI Taxonomy" id="39692"/>
    <lineage>
        <taxon>Bacteria</taxon>
        <taxon>Bacillati</taxon>
        <taxon>Actinomycetota</taxon>
        <taxon>Actinomycetes</taxon>
        <taxon>Mycobacteriales</taxon>
        <taxon>Mycobacteriaceae</taxon>
        <taxon>Mycolicibacterium</taxon>
    </lineage>
</organism>